<name>A0AB39SGW5_9ACTN</name>
<feature type="region of interest" description="Disordered" evidence="1">
    <location>
        <begin position="53"/>
        <end position="111"/>
    </location>
</feature>
<evidence type="ECO:0000313" key="2">
    <source>
        <dbReference type="EMBL" id="XDQ66504.1"/>
    </source>
</evidence>
<dbReference type="EMBL" id="CP163440">
    <property type="protein sequence ID" value="XDQ66504.1"/>
    <property type="molecule type" value="Genomic_DNA"/>
</dbReference>
<dbReference type="RefSeq" id="WP_369263506.1">
    <property type="nucleotide sequence ID" value="NZ_CP163440.1"/>
</dbReference>
<gene>
    <name evidence="2" type="ORF">AB5J50_39720</name>
</gene>
<protein>
    <submittedName>
        <fullName evidence="2">Uncharacterized protein</fullName>
    </submittedName>
</protein>
<organism evidence="2">
    <name type="scientific">Streptomyces sp. R35</name>
    <dbReference type="NCBI Taxonomy" id="3238630"/>
    <lineage>
        <taxon>Bacteria</taxon>
        <taxon>Bacillati</taxon>
        <taxon>Actinomycetota</taxon>
        <taxon>Actinomycetes</taxon>
        <taxon>Kitasatosporales</taxon>
        <taxon>Streptomycetaceae</taxon>
        <taxon>Streptomyces</taxon>
    </lineage>
</organism>
<feature type="compositionally biased region" description="Basic residues" evidence="1">
    <location>
        <begin position="78"/>
        <end position="99"/>
    </location>
</feature>
<reference evidence="2" key="1">
    <citation type="submission" date="2024-07" db="EMBL/GenBank/DDBJ databases">
        <authorList>
            <person name="Yu S.T."/>
        </authorList>
    </citation>
    <scope>NUCLEOTIDE SEQUENCE</scope>
    <source>
        <strain evidence="2">R35</strain>
    </source>
</reference>
<accession>A0AB39SGW5</accession>
<proteinExistence type="predicted"/>
<sequence>MTDYDTYGTSTHTASELVHLVTGRLDVVFTERESDYRGVYHLAQGTYGRIEIQPNAIPGDDGQDDLYTPQHPAVRGPLAHRHSGPRAHLAHPPGHHSRSRAPGPRIMVSRC</sequence>
<dbReference type="AlphaFoldDB" id="A0AB39SGW5"/>
<evidence type="ECO:0000256" key="1">
    <source>
        <dbReference type="SAM" id="MobiDB-lite"/>
    </source>
</evidence>